<dbReference type="InterPro" id="IPR014716">
    <property type="entry name" value="Fibrinogen_a/b/g_C_1"/>
</dbReference>
<keyword evidence="4" id="KW-1185">Reference proteome</keyword>
<name>A0AAV2RFS3_MEGNR</name>
<dbReference type="SUPFAM" id="SSF56496">
    <property type="entry name" value="Fibrinogen C-terminal domain-like"/>
    <property type="match status" value="1"/>
</dbReference>
<comment type="caution">
    <text evidence="3">The sequence shown here is derived from an EMBL/GenBank/DDBJ whole genome shotgun (WGS) entry which is preliminary data.</text>
</comment>
<dbReference type="InterPro" id="IPR002181">
    <property type="entry name" value="Fibrinogen_a/b/g_C_dom"/>
</dbReference>
<sequence>MGNSGSLGGDLNGNPGSDLGMSGDPGLMDQLRRTVRQVISEQQDIKPTNSSGARTRNIYDFTRSFHVGTSCHDIQATQGASRTGIYLIHPPNLVQGPWKVFCDLESEGG</sequence>
<dbReference type="InterPro" id="IPR036056">
    <property type="entry name" value="Fibrinogen-like_C"/>
</dbReference>
<dbReference type="EMBL" id="CAXKWB010020783">
    <property type="protein sequence ID" value="CAL4122779.1"/>
    <property type="molecule type" value="Genomic_DNA"/>
</dbReference>
<dbReference type="NCBIfam" id="NF040941">
    <property type="entry name" value="GGGWT_bact"/>
    <property type="match status" value="1"/>
</dbReference>
<protein>
    <recommendedName>
        <fullName evidence="2">Fibrinogen C-terminal domain-containing protein</fullName>
    </recommendedName>
</protein>
<accession>A0AAV2RFS3</accession>
<feature type="region of interest" description="Disordered" evidence="1">
    <location>
        <begin position="1"/>
        <end position="28"/>
    </location>
</feature>
<feature type="non-terminal residue" evidence="3">
    <location>
        <position position="109"/>
    </location>
</feature>
<evidence type="ECO:0000259" key="2">
    <source>
        <dbReference type="PROSITE" id="PS51406"/>
    </source>
</evidence>
<evidence type="ECO:0000313" key="3">
    <source>
        <dbReference type="EMBL" id="CAL4122779.1"/>
    </source>
</evidence>
<dbReference type="AlphaFoldDB" id="A0AAV2RFS3"/>
<organism evidence="3 4">
    <name type="scientific">Meganyctiphanes norvegica</name>
    <name type="common">Northern krill</name>
    <name type="synonym">Thysanopoda norvegica</name>
    <dbReference type="NCBI Taxonomy" id="48144"/>
    <lineage>
        <taxon>Eukaryota</taxon>
        <taxon>Metazoa</taxon>
        <taxon>Ecdysozoa</taxon>
        <taxon>Arthropoda</taxon>
        <taxon>Crustacea</taxon>
        <taxon>Multicrustacea</taxon>
        <taxon>Malacostraca</taxon>
        <taxon>Eumalacostraca</taxon>
        <taxon>Eucarida</taxon>
        <taxon>Euphausiacea</taxon>
        <taxon>Euphausiidae</taxon>
        <taxon>Meganyctiphanes</taxon>
    </lineage>
</organism>
<proteinExistence type="predicted"/>
<gene>
    <name evidence="3" type="ORF">MNOR_LOCUS23501</name>
</gene>
<evidence type="ECO:0000313" key="4">
    <source>
        <dbReference type="Proteomes" id="UP001497623"/>
    </source>
</evidence>
<feature type="compositionally biased region" description="Gly residues" evidence="1">
    <location>
        <begin position="1"/>
        <end position="11"/>
    </location>
</feature>
<dbReference type="PROSITE" id="PS51406">
    <property type="entry name" value="FIBRINOGEN_C_2"/>
    <property type="match status" value="1"/>
</dbReference>
<dbReference type="Proteomes" id="UP001497623">
    <property type="component" value="Unassembled WGS sequence"/>
</dbReference>
<evidence type="ECO:0000256" key="1">
    <source>
        <dbReference type="SAM" id="MobiDB-lite"/>
    </source>
</evidence>
<reference evidence="3 4" key="1">
    <citation type="submission" date="2024-05" db="EMBL/GenBank/DDBJ databases">
        <authorList>
            <person name="Wallberg A."/>
        </authorList>
    </citation>
    <scope>NUCLEOTIDE SEQUENCE [LARGE SCALE GENOMIC DNA]</scope>
</reference>
<dbReference type="Gene3D" id="3.90.215.10">
    <property type="entry name" value="Gamma Fibrinogen, chain A, domain 1"/>
    <property type="match status" value="1"/>
</dbReference>
<feature type="domain" description="Fibrinogen C-terminal" evidence="2">
    <location>
        <begin position="62"/>
        <end position="109"/>
    </location>
</feature>